<dbReference type="PROSITE" id="PS00546">
    <property type="entry name" value="CYSTEINE_SWITCH"/>
    <property type="match status" value="1"/>
</dbReference>
<evidence type="ECO:0000256" key="10">
    <source>
        <dbReference type="ARBA" id="ARBA00023145"/>
    </source>
</evidence>
<feature type="binding site" evidence="14">
    <location>
        <position position="142"/>
    </location>
    <ligand>
        <name>Zn(2+)</name>
        <dbReference type="ChEBI" id="CHEBI:29105"/>
        <label>1</label>
    </ligand>
</feature>
<feature type="binding site" evidence="13">
    <location>
        <position position="171"/>
    </location>
    <ligand>
        <name>Zn(2+)</name>
        <dbReference type="ChEBI" id="CHEBI:29105"/>
        <label>2</label>
        <note>catalytic</note>
    </ligand>
</feature>
<keyword evidence="6" id="KW-0378">Hydrolase</keyword>
<feature type="binding site" evidence="14">
    <location>
        <position position="147"/>
    </location>
    <ligand>
        <name>Ca(2+)</name>
        <dbReference type="ChEBI" id="CHEBI:29108"/>
        <label>3</label>
    </ligand>
</feature>
<feature type="binding site" evidence="14">
    <location>
        <position position="140"/>
    </location>
    <ligand>
        <name>Ca(2+)</name>
        <dbReference type="ChEBI" id="CHEBI:29108"/>
        <label>2</label>
    </ligand>
</feature>
<evidence type="ECO:0000256" key="13">
    <source>
        <dbReference type="PIRSR" id="PIRSR001191-2"/>
    </source>
</evidence>
<keyword evidence="11 15" id="KW-1015">Disulfide bond</keyword>
<keyword evidence="17" id="KW-0472">Membrane</keyword>
<dbReference type="Gene3D" id="3.40.390.10">
    <property type="entry name" value="Collagenase (Catalytic Domain)"/>
    <property type="match status" value="1"/>
</dbReference>
<feature type="repeat" description="Hemopexin" evidence="16">
    <location>
        <begin position="484"/>
        <end position="531"/>
    </location>
</feature>
<dbReference type="InterPro" id="IPR018487">
    <property type="entry name" value="Hemopexin-like_repeat"/>
</dbReference>
<feature type="binding site" evidence="14">
    <location>
        <position position="129"/>
    </location>
    <ligand>
        <name>Zn(2+)</name>
        <dbReference type="ChEBI" id="CHEBI:29105"/>
        <label>1</label>
    </ligand>
</feature>
<comment type="cofactor">
    <cofactor evidence="14">
        <name>Ca(2+)</name>
        <dbReference type="ChEBI" id="CHEBI:29108"/>
    </cofactor>
    <text evidence="14">Can bind about 5 Ca(2+) ions per subunit.</text>
</comment>
<name>A0A482X439_LAOST</name>
<dbReference type="GO" id="GO:0006508">
    <property type="term" value="P:proteolysis"/>
    <property type="evidence" value="ECO:0007669"/>
    <property type="project" value="UniProtKB-KW"/>
</dbReference>
<dbReference type="CDD" id="cd00094">
    <property type="entry name" value="HX"/>
    <property type="match status" value="1"/>
</dbReference>
<keyword evidence="4" id="KW-0732">Signal</keyword>
<dbReference type="PRINTS" id="PR00138">
    <property type="entry name" value="MATRIXIN"/>
</dbReference>
<evidence type="ECO:0000256" key="12">
    <source>
        <dbReference type="PIRSR" id="PIRSR001191-1"/>
    </source>
</evidence>
<dbReference type="SMR" id="A0A482X439"/>
<feature type="binding site" evidence="14">
    <location>
        <position position="144"/>
    </location>
    <ligand>
        <name>Ca(2+)</name>
        <dbReference type="ChEBI" id="CHEBI:29108"/>
        <label>3</label>
    </ligand>
</feature>
<dbReference type="Proteomes" id="UP000291343">
    <property type="component" value="Unassembled WGS sequence"/>
</dbReference>
<gene>
    <name evidence="19" type="ORF">LSTR_LSTR000372</name>
</gene>
<dbReference type="GO" id="GO:0005615">
    <property type="term" value="C:extracellular space"/>
    <property type="evidence" value="ECO:0007669"/>
    <property type="project" value="TreeGrafter"/>
</dbReference>
<feature type="binding site" evidence="14">
    <location>
        <position position="119"/>
    </location>
    <ligand>
        <name>Ca(2+)</name>
        <dbReference type="ChEBI" id="CHEBI:29108"/>
        <label>2</label>
    </ligand>
</feature>
<dbReference type="GO" id="GO:0004222">
    <property type="term" value="F:metalloendopeptidase activity"/>
    <property type="evidence" value="ECO:0007669"/>
    <property type="project" value="InterPro"/>
</dbReference>
<sequence length="531" mass="62261">MEVTRSLIFFFRVYYLSMCLMCEHIFTTARFVMGKKEEFIPVQDATPRCGVPDILPGNRKKREIPWTNGWNKAVITYFVGDIYKISRDLARIELKDAFEIWGKQSKLKFVEISDEKSADIVILFRSSVHGDGDYHGLSGDIHFDNDEDWTINSDNKHGTDFFSVAIHEIGHSLGFSHTDRGESVMHKTYKPIDKKTFQFTDDIIRGLYEMYRKGRSFFTNSLCSFTNAFKFSHWIVYSIIAYYFSTDLNRKIDWSNSNRLIPGTTFRPRIWLPPVTTIIKTRPHPDPKTTTATADFENNDFETVEKHIKHDSTHNIPEIVESVLNCEKEIPSTSPDFCSGNFDSVTTIRGELYVFKQGYLYRLKGRGQPHDKPQKYQYSVFRNKAAHMLNCMDAVYERPSDHRFVIFTGAWYWVFDDHMNMLEDSPQPITKYGISRHVTKIDAVMVMDGKTFLFESGKYWRYDDVKKKLDEGYPRPMSYFLGLPFKIDAAFTWTDNTTYFFKENQFWSLNNEWKRVENLHGQSASKYWLNC</sequence>
<dbReference type="PIRSF" id="PIRSF001191">
    <property type="entry name" value="Peptidase_M10A_matrix"/>
    <property type="match status" value="1"/>
</dbReference>
<dbReference type="Gene3D" id="2.110.10.10">
    <property type="entry name" value="Hemopexin-like domain"/>
    <property type="match status" value="1"/>
</dbReference>
<evidence type="ECO:0000256" key="5">
    <source>
        <dbReference type="ARBA" id="ARBA00022737"/>
    </source>
</evidence>
<comment type="caution">
    <text evidence="19">The sequence shown here is derived from an EMBL/GenBank/DDBJ whole genome shotgun (WGS) entry which is preliminary data.</text>
</comment>
<feature type="binding site" evidence="14">
    <location>
        <position position="488"/>
    </location>
    <ligand>
        <name>Ca(2+)</name>
        <dbReference type="ChEBI" id="CHEBI:29108"/>
        <label>4</label>
    </ligand>
</feature>
<feature type="binding site" evidence="14">
    <location>
        <position position="185"/>
    </location>
    <ligand>
        <name>Zn(2+)</name>
        <dbReference type="ChEBI" id="CHEBI:29105"/>
        <label>2</label>
        <note>catalytic</note>
    </ligand>
</feature>
<dbReference type="Pfam" id="PF00045">
    <property type="entry name" value="Hemopexin"/>
    <property type="match status" value="3"/>
</dbReference>
<dbReference type="PROSITE" id="PS51642">
    <property type="entry name" value="HEMOPEXIN_2"/>
    <property type="match status" value="3"/>
</dbReference>
<feature type="binding site" evidence="13">
    <location>
        <position position="177"/>
    </location>
    <ligand>
        <name>Zn(2+)</name>
        <dbReference type="ChEBI" id="CHEBI:29105"/>
        <label>2</label>
        <note>catalytic</note>
    </ligand>
</feature>
<dbReference type="EMBL" id="QKKF02018223">
    <property type="protein sequence ID" value="RZF40493.1"/>
    <property type="molecule type" value="Genomic_DNA"/>
</dbReference>
<evidence type="ECO:0000256" key="3">
    <source>
        <dbReference type="ARBA" id="ARBA00022723"/>
    </source>
</evidence>
<dbReference type="InterPro" id="IPR000585">
    <property type="entry name" value="Hemopexin-like_dom"/>
</dbReference>
<evidence type="ECO:0000313" key="20">
    <source>
        <dbReference type="Proteomes" id="UP000291343"/>
    </source>
</evidence>
<comment type="cofactor">
    <cofactor evidence="14">
        <name>Zn(2+)</name>
        <dbReference type="ChEBI" id="CHEBI:29105"/>
    </cofactor>
    <text evidence="14">Binds 2 Zn(2+) ions per subunit.</text>
</comment>
<dbReference type="PANTHER" id="PTHR10201:SF169">
    <property type="entry name" value="MATRIX METALLOPROTEINASE-16-LIKE PROTEIN"/>
    <property type="match status" value="1"/>
</dbReference>
<dbReference type="GO" id="GO:0030198">
    <property type="term" value="P:extracellular matrix organization"/>
    <property type="evidence" value="ECO:0007669"/>
    <property type="project" value="TreeGrafter"/>
</dbReference>
<evidence type="ECO:0000259" key="18">
    <source>
        <dbReference type="SMART" id="SM00235"/>
    </source>
</evidence>
<dbReference type="STRING" id="195883.A0A482X439"/>
<dbReference type="PANTHER" id="PTHR10201">
    <property type="entry name" value="MATRIX METALLOPROTEINASE"/>
    <property type="match status" value="1"/>
</dbReference>
<feature type="active site" evidence="12">
    <location>
        <position position="168"/>
    </location>
</feature>
<evidence type="ECO:0000256" key="15">
    <source>
        <dbReference type="PIRSR" id="PIRSR621190-3"/>
    </source>
</evidence>
<keyword evidence="17" id="KW-0812">Transmembrane</keyword>
<dbReference type="InterPro" id="IPR024079">
    <property type="entry name" value="MetalloPept_cat_dom_sf"/>
</dbReference>
<keyword evidence="8 14" id="KW-0106">Calcium</keyword>
<evidence type="ECO:0000256" key="8">
    <source>
        <dbReference type="ARBA" id="ARBA00022837"/>
    </source>
</evidence>
<organism evidence="19 20">
    <name type="scientific">Laodelphax striatellus</name>
    <name type="common">Small brown planthopper</name>
    <name type="synonym">Delphax striatella</name>
    <dbReference type="NCBI Taxonomy" id="195883"/>
    <lineage>
        <taxon>Eukaryota</taxon>
        <taxon>Metazoa</taxon>
        <taxon>Ecdysozoa</taxon>
        <taxon>Arthropoda</taxon>
        <taxon>Hexapoda</taxon>
        <taxon>Insecta</taxon>
        <taxon>Pterygota</taxon>
        <taxon>Neoptera</taxon>
        <taxon>Paraneoptera</taxon>
        <taxon>Hemiptera</taxon>
        <taxon>Auchenorrhyncha</taxon>
        <taxon>Fulgoroidea</taxon>
        <taxon>Delphacidae</taxon>
        <taxon>Criomorphinae</taxon>
        <taxon>Laodelphax</taxon>
    </lineage>
</organism>
<feature type="binding site" evidence="13">
    <location>
        <position position="167"/>
    </location>
    <ligand>
        <name>Zn(2+)</name>
        <dbReference type="ChEBI" id="CHEBI:29105"/>
        <label>2</label>
        <note>catalytic</note>
    </ligand>
</feature>
<evidence type="ECO:0000256" key="14">
    <source>
        <dbReference type="PIRSR" id="PIRSR621190-2"/>
    </source>
</evidence>
<keyword evidence="9" id="KW-0482">Metalloprotease</keyword>
<dbReference type="SUPFAM" id="SSF50923">
    <property type="entry name" value="Hemopexin-like domain"/>
    <property type="match status" value="1"/>
</dbReference>
<dbReference type="InterPro" id="IPR021158">
    <property type="entry name" value="Pept_M10A_Zn_BS"/>
</dbReference>
<evidence type="ECO:0000256" key="7">
    <source>
        <dbReference type="ARBA" id="ARBA00022833"/>
    </source>
</evidence>
<dbReference type="InterPro" id="IPR036375">
    <property type="entry name" value="Hemopexin-like_dom_sf"/>
</dbReference>
<reference evidence="19 20" key="1">
    <citation type="journal article" date="2017" name="Gigascience">
        <title>Genome sequence of the small brown planthopper, Laodelphax striatellus.</title>
        <authorList>
            <person name="Zhu J."/>
            <person name="Jiang F."/>
            <person name="Wang X."/>
            <person name="Yang P."/>
            <person name="Bao Y."/>
            <person name="Zhao W."/>
            <person name="Wang W."/>
            <person name="Lu H."/>
            <person name="Wang Q."/>
            <person name="Cui N."/>
            <person name="Li J."/>
            <person name="Chen X."/>
            <person name="Luo L."/>
            <person name="Yu J."/>
            <person name="Kang L."/>
            <person name="Cui F."/>
        </authorList>
    </citation>
    <scope>NUCLEOTIDE SEQUENCE [LARGE SCALE GENOMIC DNA]</scope>
    <source>
        <strain evidence="19">Lst14</strain>
    </source>
</reference>
<keyword evidence="17" id="KW-1133">Transmembrane helix</keyword>
<proteinExistence type="inferred from homology"/>
<feature type="binding site" evidence="14">
    <location>
        <position position="147"/>
    </location>
    <ligand>
        <name>Ca(2+)</name>
        <dbReference type="ChEBI" id="CHEBI:29108"/>
        <label>1</label>
    </ligand>
</feature>
<dbReference type="AlphaFoldDB" id="A0A482X439"/>
<dbReference type="SUPFAM" id="SSF55486">
    <property type="entry name" value="Metalloproteases ('zincins'), catalytic domain"/>
    <property type="match status" value="1"/>
</dbReference>
<dbReference type="Pfam" id="PF00413">
    <property type="entry name" value="Peptidase_M10"/>
    <property type="match status" value="1"/>
</dbReference>
<evidence type="ECO:0000256" key="6">
    <source>
        <dbReference type="ARBA" id="ARBA00022801"/>
    </source>
</evidence>
<comment type="similarity">
    <text evidence="1">Belongs to the peptidase M10A family.</text>
</comment>
<feature type="binding site" evidence="14">
    <location>
        <position position="343"/>
    </location>
    <ligand>
        <name>Ca(2+)</name>
        <dbReference type="ChEBI" id="CHEBI:29108"/>
        <label>4</label>
    </ligand>
</feature>
<dbReference type="FunFam" id="2.110.10.10:FF:000002">
    <property type="entry name" value="Matrix metallopeptidase 3"/>
    <property type="match status" value="1"/>
</dbReference>
<evidence type="ECO:0000256" key="17">
    <source>
        <dbReference type="SAM" id="Phobius"/>
    </source>
</evidence>
<keyword evidence="2" id="KW-0645">Protease</keyword>
<feature type="binding site" description="in inhibited form" evidence="14">
    <location>
        <position position="49"/>
    </location>
    <ligand>
        <name>Zn(2+)</name>
        <dbReference type="ChEBI" id="CHEBI:29105"/>
        <label>2</label>
        <note>catalytic</note>
    </ligand>
</feature>
<evidence type="ECO:0000256" key="1">
    <source>
        <dbReference type="ARBA" id="ARBA00010370"/>
    </source>
</evidence>
<dbReference type="GO" id="GO:0031012">
    <property type="term" value="C:extracellular matrix"/>
    <property type="evidence" value="ECO:0007669"/>
    <property type="project" value="InterPro"/>
</dbReference>
<dbReference type="InterPro" id="IPR001818">
    <property type="entry name" value="Pept_M10_metallopeptidase"/>
</dbReference>
<accession>A0A482X439</accession>
<dbReference type="GO" id="GO:0030574">
    <property type="term" value="P:collagen catabolic process"/>
    <property type="evidence" value="ECO:0007669"/>
    <property type="project" value="TreeGrafter"/>
</dbReference>
<dbReference type="InParanoid" id="A0A482X439"/>
<feature type="transmembrane region" description="Helical" evidence="17">
    <location>
        <begin position="6"/>
        <end position="26"/>
    </location>
</feature>
<dbReference type="OrthoDB" id="406838at2759"/>
<feature type="repeat" description="Hemopexin" evidence="16">
    <location>
        <begin position="438"/>
        <end position="483"/>
    </location>
</feature>
<feature type="repeat" description="Hemopexin" evidence="16">
    <location>
        <begin position="389"/>
        <end position="436"/>
    </location>
</feature>
<protein>
    <recommendedName>
        <fullName evidence="18">Peptidase metallopeptidase domain-containing protein</fullName>
    </recommendedName>
</protein>
<dbReference type="InterPro" id="IPR006026">
    <property type="entry name" value="Peptidase_Metallo"/>
</dbReference>
<evidence type="ECO:0000256" key="2">
    <source>
        <dbReference type="ARBA" id="ARBA00022670"/>
    </source>
</evidence>
<keyword evidence="3 13" id="KW-0479">Metal-binding</keyword>
<keyword evidence="20" id="KW-1185">Reference proteome</keyword>
<dbReference type="SMART" id="SM00235">
    <property type="entry name" value="ZnMc"/>
    <property type="match status" value="1"/>
</dbReference>
<evidence type="ECO:0000313" key="19">
    <source>
        <dbReference type="EMBL" id="RZF40493.1"/>
    </source>
</evidence>
<feature type="binding site" evidence="14">
    <location>
        <position position="131"/>
    </location>
    <ligand>
        <name>Zn(2+)</name>
        <dbReference type="ChEBI" id="CHEBI:29105"/>
        <label>1</label>
    </ligand>
</feature>
<keyword evidence="10" id="KW-0865">Zymogen</keyword>
<keyword evidence="5" id="KW-0677">Repeat</keyword>
<feature type="domain" description="Peptidase metallopeptidase" evidence="18">
    <location>
        <begin position="62"/>
        <end position="210"/>
    </location>
</feature>
<dbReference type="GO" id="GO:0008270">
    <property type="term" value="F:zinc ion binding"/>
    <property type="evidence" value="ECO:0007669"/>
    <property type="project" value="InterPro"/>
</dbReference>
<feature type="binding site" evidence="14">
    <location>
        <position position="393"/>
    </location>
    <ligand>
        <name>Ca(2+)</name>
        <dbReference type="ChEBI" id="CHEBI:29108"/>
        <label>4</label>
    </ligand>
</feature>
<evidence type="ECO:0000256" key="11">
    <source>
        <dbReference type="ARBA" id="ARBA00023157"/>
    </source>
</evidence>
<evidence type="ECO:0000256" key="4">
    <source>
        <dbReference type="ARBA" id="ARBA00022729"/>
    </source>
</evidence>
<feature type="disulfide bond" evidence="15">
    <location>
        <begin position="338"/>
        <end position="531"/>
    </location>
</feature>
<dbReference type="InterPro" id="IPR021190">
    <property type="entry name" value="Pept_M10A"/>
</dbReference>
<dbReference type="SMART" id="SM00120">
    <property type="entry name" value="HX"/>
    <property type="match status" value="4"/>
</dbReference>
<keyword evidence="7 13" id="KW-0862">Zinc</keyword>
<evidence type="ECO:0000256" key="9">
    <source>
        <dbReference type="ARBA" id="ARBA00023049"/>
    </source>
</evidence>
<evidence type="ECO:0000256" key="16">
    <source>
        <dbReference type="PROSITE-ProRule" id="PRU01011"/>
    </source>
</evidence>